<dbReference type="AlphaFoldDB" id="A0A0C9RIK5"/>
<dbReference type="Pfam" id="PF12929">
    <property type="entry name" value="Mid1"/>
    <property type="match status" value="1"/>
</dbReference>
<keyword evidence="9" id="KW-1185">Reference proteome</keyword>
<evidence type="ECO:0000313" key="9">
    <source>
        <dbReference type="Proteomes" id="UP000694866"/>
    </source>
</evidence>
<dbReference type="PANTHER" id="PTHR15819:SF11">
    <property type="entry name" value="MID1, ISOFORM A"/>
    <property type="match status" value="1"/>
</dbReference>
<comment type="similarity">
    <text evidence="6">Belongs to the NALF family.</text>
</comment>
<feature type="transmembrane region" description="Helical" evidence="7">
    <location>
        <begin position="275"/>
        <end position="297"/>
    </location>
</feature>
<accession>A0A0C9RIK5</accession>
<name>A0A0C9RIK5_9HYME</name>
<dbReference type="KEGG" id="fas:105267482"/>
<keyword evidence="5" id="KW-0325">Glycoprotein</keyword>
<dbReference type="Proteomes" id="UP000694866">
    <property type="component" value="Unplaced"/>
</dbReference>
<keyword evidence="3 7" id="KW-1133">Transmembrane helix</keyword>
<evidence type="ECO:0000256" key="5">
    <source>
        <dbReference type="ARBA" id="ARBA00023180"/>
    </source>
</evidence>
<dbReference type="GO" id="GO:0015275">
    <property type="term" value="F:stretch-activated, monoatomic cation-selective, calcium channel activity"/>
    <property type="evidence" value="ECO:0007669"/>
    <property type="project" value="TreeGrafter"/>
</dbReference>
<evidence type="ECO:0000313" key="10">
    <source>
        <dbReference type="RefSeq" id="XP_011304665.1"/>
    </source>
</evidence>
<dbReference type="GO" id="GO:0005886">
    <property type="term" value="C:plasma membrane"/>
    <property type="evidence" value="ECO:0007669"/>
    <property type="project" value="TreeGrafter"/>
</dbReference>
<reference evidence="10" key="2">
    <citation type="submission" date="2025-04" db="UniProtKB">
        <authorList>
            <consortium name="RefSeq"/>
        </authorList>
    </citation>
    <scope>IDENTIFICATION</scope>
    <source>
        <strain evidence="10">USDA-PBARC FA_bdor</strain>
        <tissue evidence="10">Whole organism</tissue>
    </source>
</reference>
<dbReference type="InterPro" id="IPR055288">
    <property type="entry name" value="NALCN_aux_factor_1/2"/>
</dbReference>
<evidence type="ECO:0000256" key="3">
    <source>
        <dbReference type="ARBA" id="ARBA00022989"/>
    </source>
</evidence>
<dbReference type="CTD" id="4281"/>
<dbReference type="RefSeq" id="XP_011304665.1">
    <property type="nucleotide sequence ID" value="XM_011306363.1"/>
</dbReference>
<accession>A0A9R1T8P2</accession>
<keyword evidence="2 7" id="KW-0812">Transmembrane</keyword>
<proteinExistence type="inferred from homology"/>
<sequence length="937" mass="107425">MQLEHPARITGSPSTTEARSVWNVSSQLQIYKSATTTTYYICSSSIYYFINDVRRNDICRGYRILFNATHSKYDYPFRYNTYTIYITCCLPDWMRSPHHTLVQQNHEQVVQNETYDAELFLEISLVRKSTKFSIPIDVLGNTAFNYFHYYKTRYILPVRSVFLKNEKRFCINLLDYTITETNSLEQCPLFTTPHIFSEWKVSEDWRETYYSGHKTNRLQNTTTTKKEPNNLSLAEHVNTASIGETIRKTLHFRKYEKREVDECPRRKVSGGSYGLLLLLYFLALPLLCSTFPSTGIITSVSFVQKSLLVHTDNNTVHHLSPAAGFRSAGSHIDVQSNKEHPQGRKPIHPYNEYTWEVNQINPWLSACDLAGPAPADLQGSCGPPEVPKYCPIPCSSSINSDRIFREVVERLVVPKKWRTGSAAKIQWKTFDRTDTDTMAPDQCLFYLEESHKRDICREDFARSSSLSFSTSRENRYWFLSGLRLRHCCENAVINALAPGDGGPLEDVLNGSPRCVSALDKILSVDALAARLHCEFEEVLARYDCRQSYSVIHNCTHCKEAYRKWVCSSLVPYFAHEGPSISLNSVEIYVGTRLRPCRSFCQSVEQRCPYLLPGDRAPAYPTQYAGEPTFLCRDPNIPETGGQAVRALHGDEGEECCFRVCSDDAPGLGVCANCTDNKPHGRRIGRDPPSAPHCEMTNVVHSHFADPRNNAEDRPELSLSAPVSTTSASSSFCVSGGTDSAPSLSSSSSHLALPSVPISLLCLLWIWVTLISVYQMAFPLSLALKAELKCNVPFWLVRNDTRTVSKSTAIKYTLSIIKSPIITTVAQKLSRVMFYNLAWILFVCRWRHWYYWLLTAYRCTSKIFLPIFELRHLPKRVNLREQDNYHHDRDTGSFPFDRWCYCRHSLSIWRKVRISGGRLKRRRRRQYWFSTWKWEESS</sequence>
<dbReference type="InterPro" id="IPR024338">
    <property type="entry name" value="MID1/Yam8"/>
</dbReference>
<organism evidence="8">
    <name type="scientific">Fopius arisanus</name>
    <dbReference type="NCBI Taxonomy" id="64838"/>
    <lineage>
        <taxon>Eukaryota</taxon>
        <taxon>Metazoa</taxon>
        <taxon>Ecdysozoa</taxon>
        <taxon>Arthropoda</taxon>
        <taxon>Hexapoda</taxon>
        <taxon>Insecta</taxon>
        <taxon>Pterygota</taxon>
        <taxon>Neoptera</taxon>
        <taxon>Endopterygota</taxon>
        <taxon>Hymenoptera</taxon>
        <taxon>Apocrita</taxon>
        <taxon>Ichneumonoidea</taxon>
        <taxon>Braconidae</taxon>
        <taxon>Opiinae</taxon>
        <taxon>Fopius</taxon>
    </lineage>
</organism>
<reference evidence="8" key="1">
    <citation type="submission" date="2015-01" db="EMBL/GenBank/DDBJ databases">
        <title>Transcriptome Assembly of Fopius arisanus.</title>
        <authorList>
            <person name="Geib S."/>
        </authorList>
    </citation>
    <scope>NUCLEOTIDE SEQUENCE</scope>
</reference>
<evidence type="ECO:0000256" key="1">
    <source>
        <dbReference type="ARBA" id="ARBA00004141"/>
    </source>
</evidence>
<gene>
    <name evidence="8" type="primary">Fam155b_0</name>
    <name evidence="10" type="synonym">Mid1</name>
    <name evidence="8" type="ORF">g.33024</name>
</gene>
<dbReference type="GeneID" id="105267482"/>
<dbReference type="OrthoDB" id="10047996at2759"/>
<evidence type="ECO:0000313" key="8">
    <source>
        <dbReference type="EMBL" id="JAG77847.1"/>
    </source>
</evidence>
<evidence type="ECO:0000256" key="2">
    <source>
        <dbReference type="ARBA" id="ARBA00022692"/>
    </source>
</evidence>
<keyword evidence="4 7" id="KW-0472">Membrane</keyword>
<dbReference type="PANTHER" id="PTHR15819">
    <property type="entry name" value="TRANSMEMBRANE PROTEIN FAM155"/>
    <property type="match status" value="1"/>
</dbReference>
<dbReference type="GO" id="GO:0098703">
    <property type="term" value="P:calcium ion import across plasma membrane"/>
    <property type="evidence" value="ECO:0007669"/>
    <property type="project" value="InterPro"/>
</dbReference>
<evidence type="ECO:0000256" key="4">
    <source>
        <dbReference type="ARBA" id="ARBA00023136"/>
    </source>
</evidence>
<dbReference type="EMBL" id="GBYB01008080">
    <property type="protein sequence ID" value="JAG77847.1"/>
    <property type="molecule type" value="Transcribed_RNA"/>
</dbReference>
<evidence type="ECO:0000256" key="6">
    <source>
        <dbReference type="ARBA" id="ARBA00029445"/>
    </source>
</evidence>
<evidence type="ECO:0000256" key="7">
    <source>
        <dbReference type="SAM" id="Phobius"/>
    </source>
</evidence>
<protein>
    <submittedName>
        <fullName evidence="8">Fam155b_0 protein</fullName>
    </submittedName>
    <submittedName>
        <fullName evidence="10">Uncharacterized protein Mid1</fullName>
    </submittedName>
</protein>
<comment type="subcellular location">
    <subcellularLocation>
        <location evidence="1">Membrane</location>
        <topology evidence="1">Multi-pass membrane protein</topology>
    </subcellularLocation>
</comment>